<dbReference type="Proteomes" id="UP000660745">
    <property type="component" value="Unassembled WGS sequence"/>
</dbReference>
<comment type="caution">
    <text evidence="1">The sequence shown here is derived from an EMBL/GenBank/DDBJ whole genome shotgun (WGS) entry which is preliminary data.</text>
</comment>
<dbReference type="RefSeq" id="WP_189143570.1">
    <property type="nucleotide sequence ID" value="NZ_BMNK01000018.1"/>
</dbReference>
<dbReference type="EMBL" id="BMNK01000018">
    <property type="protein sequence ID" value="GGP15551.1"/>
    <property type="molecule type" value="Genomic_DNA"/>
</dbReference>
<reference evidence="1" key="1">
    <citation type="journal article" date="2014" name="Int. J. Syst. Evol. Microbiol.">
        <title>Complete genome sequence of Corynebacterium casei LMG S-19264T (=DSM 44701T), isolated from a smear-ripened cheese.</title>
        <authorList>
            <consortium name="US DOE Joint Genome Institute (JGI-PGF)"/>
            <person name="Walter F."/>
            <person name="Albersmeier A."/>
            <person name="Kalinowski J."/>
            <person name="Ruckert C."/>
        </authorList>
    </citation>
    <scope>NUCLEOTIDE SEQUENCE</scope>
    <source>
        <strain evidence="1">CGMCC 4.7430</strain>
    </source>
</reference>
<proteinExistence type="predicted"/>
<sequence length="112" mass="12563">MTLAAAVLALPDVLAEEGDEGCPGISPHPAVPRPGRTVLRWIEQDLGRGRVVAYSCSYRMAVYELVSCAGSYQICRHTLPCKGVPPVSWTAEWWRREEAQEWWRRLLAGQAR</sequence>
<keyword evidence="2" id="KW-1185">Reference proteome</keyword>
<dbReference type="AlphaFoldDB" id="A0A918AFK2"/>
<reference evidence="1" key="2">
    <citation type="submission" date="2020-09" db="EMBL/GenBank/DDBJ databases">
        <authorList>
            <person name="Sun Q."/>
            <person name="Zhou Y."/>
        </authorList>
    </citation>
    <scope>NUCLEOTIDE SEQUENCE</scope>
    <source>
        <strain evidence="1">CGMCC 4.7430</strain>
    </source>
</reference>
<protein>
    <submittedName>
        <fullName evidence="1">Uncharacterized protein</fullName>
    </submittedName>
</protein>
<gene>
    <name evidence="1" type="ORF">GCM10012278_75870</name>
</gene>
<evidence type="ECO:0000313" key="1">
    <source>
        <dbReference type="EMBL" id="GGP15551.1"/>
    </source>
</evidence>
<organism evidence="1 2">
    <name type="scientific">Nonomuraea glycinis</name>
    <dbReference type="NCBI Taxonomy" id="2047744"/>
    <lineage>
        <taxon>Bacteria</taxon>
        <taxon>Bacillati</taxon>
        <taxon>Actinomycetota</taxon>
        <taxon>Actinomycetes</taxon>
        <taxon>Streptosporangiales</taxon>
        <taxon>Streptosporangiaceae</taxon>
        <taxon>Nonomuraea</taxon>
    </lineage>
</organism>
<accession>A0A918AFK2</accession>
<evidence type="ECO:0000313" key="2">
    <source>
        <dbReference type="Proteomes" id="UP000660745"/>
    </source>
</evidence>
<name>A0A918AFK2_9ACTN</name>